<proteinExistence type="predicted"/>
<dbReference type="EMBL" id="MPDH01000006">
    <property type="protein sequence ID" value="PNP92781.1"/>
    <property type="molecule type" value="Genomic_DNA"/>
</dbReference>
<organism evidence="1 2">
    <name type="scientific">Listeria newyorkensis</name>
    <dbReference type="NCBI Taxonomy" id="1497681"/>
    <lineage>
        <taxon>Bacteria</taxon>
        <taxon>Bacillati</taxon>
        <taxon>Bacillota</taxon>
        <taxon>Bacilli</taxon>
        <taxon>Bacillales</taxon>
        <taxon>Listeriaceae</taxon>
        <taxon>Listeria</taxon>
    </lineage>
</organism>
<keyword evidence="2" id="KW-1185">Reference proteome</keyword>
<accession>A0ABX4XNV6</accession>
<sequence>MYNNPLFLLFTCINIYLKPLFLIQIIKFTSQLMLSYIFNLFVIIVMKRIVKSGFYSMMKQQFLIKKPYISALNGVK</sequence>
<comment type="caution">
    <text evidence="1">The sequence shown here is derived from an EMBL/GenBank/DDBJ whole genome shotgun (WGS) entry which is preliminary data.</text>
</comment>
<name>A0ABX4XNV6_9LIST</name>
<reference evidence="1 2" key="1">
    <citation type="submission" date="2016-11" db="EMBL/GenBank/DDBJ databases">
        <title>Whole Genome Sequence of Listeria newyorkensis.</title>
        <authorList>
            <person name="Frink S."/>
            <person name="Morales C."/>
            <person name="Kiang D."/>
        </authorList>
    </citation>
    <scope>NUCLEOTIDE SEQUENCE [LARGE SCALE GENOMIC DNA]</scope>
    <source>
        <strain evidence="1 2">F1604011-044</strain>
    </source>
</reference>
<gene>
    <name evidence="1" type="ORF">BMT55_07435</name>
</gene>
<dbReference type="Proteomes" id="UP000236500">
    <property type="component" value="Unassembled WGS sequence"/>
</dbReference>
<evidence type="ECO:0000313" key="2">
    <source>
        <dbReference type="Proteomes" id="UP000236500"/>
    </source>
</evidence>
<evidence type="ECO:0000313" key="1">
    <source>
        <dbReference type="EMBL" id="PNP92781.1"/>
    </source>
</evidence>
<protein>
    <submittedName>
        <fullName evidence="1">Uncharacterized protein</fullName>
    </submittedName>
</protein>